<sequence length="207" mass="23543">MFADRLSEAAKRPVSRETSERVEDFARLLVEENQRQNLISRASEADLLDRHILDGAQLLRYDEREDARWIDIGTGPGLPGLVIALLHKGPVELIEPRPLRTAFLERMVTQFELGDRVAVHQGKAAAVNMPGDVITARAVASLTKFLDLSHHLSTEKTRWVLPKGRKALAELEEAKRFWQADFRVKKSLTDPDARIIIVERPKRKGRR</sequence>
<comment type="caution">
    <text evidence="7">The sequence shown here is derived from an EMBL/GenBank/DDBJ whole genome shotgun (WGS) entry which is preliminary data.</text>
</comment>
<evidence type="ECO:0000256" key="1">
    <source>
        <dbReference type="ARBA" id="ARBA00022490"/>
    </source>
</evidence>
<evidence type="ECO:0000256" key="3">
    <source>
        <dbReference type="ARBA" id="ARBA00022603"/>
    </source>
</evidence>
<reference evidence="7" key="1">
    <citation type="submission" date="2022-06" db="EMBL/GenBank/DDBJ databases">
        <title>Sphingomicrobium sedimins sp. nov., a marine bacterium isolated from tidal flat.</title>
        <authorList>
            <person name="Kim C.-H."/>
            <person name="Yoo Y."/>
            <person name="Kim J.-J."/>
        </authorList>
    </citation>
    <scope>NUCLEOTIDE SEQUENCE</scope>
    <source>
        <strain evidence="7">GRR-S6-50</strain>
    </source>
</reference>
<dbReference type="PIRSF" id="PIRSF003078">
    <property type="entry name" value="GidB"/>
    <property type="match status" value="1"/>
</dbReference>
<evidence type="ECO:0000256" key="2">
    <source>
        <dbReference type="ARBA" id="ARBA00022552"/>
    </source>
</evidence>
<feature type="binding site" evidence="6">
    <location>
        <position position="137"/>
    </location>
    <ligand>
        <name>S-adenosyl-L-methionine</name>
        <dbReference type="ChEBI" id="CHEBI:59789"/>
    </ligand>
</feature>
<keyword evidence="3 6" id="KW-0489">Methyltransferase</keyword>
<dbReference type="EC" id="2.1.1.170" evidence="6"/>
<keyword evidence="2 6" id="KW-0698">rRNA processing</keyword>
<dbReference type="AlphaFoldDB" id="A0A9X2EMS9"/>
<evidence type="ECO:0000256" key="6">
    <source>
        <dbReference type="HAMAP-Rule" id="MF_00074"/>
    </source>
</evidence>
<protein>
    <recommendedName>
        <fullName evidence="6">Ribosomal RNA small subunit methyltransferase G</fullName>
        <ecNumber evidence="6">2.1.1.170</ecNumber>
    </recommendedName>
    <alternativeName>
        <fullName evidence="6">16S rRNA 7-methylguanosine methyltransferase</fullName>
        <shortName evidence="6">16S rRNA m7G methyltransferase</shortName>
    </alternativeName>
</protein>
<comment type="function">
    <text evidence="6">Specifically methylates the N7 position of guanine in position 527 of 16S rRNA.</text>
</comment>
<comment type="caution">
    <text evidence="6">Lacks conserved residue(s) required for the propagation of feature annotation.</text>
</comment>
<gene>
    <name evidence="6 7" type="primary">rsmG</name>
    <name evidence="7" type="ORF">NDO55_09610</name>
</gene>
<comment type="catalytic activity">
    <reaction evidence="6">
        <text>guanosine(527) in 16S rRNA + S-adenosyl-L-methionine = N(7)-methylguanosine(527) in 16S rRNA + S-adenosyl-L-homocysteine</text>
        <dbReference type="Rhea" id="RHEA:42732"/>
        <dbReference type="Rhea" id="RHEA-COMP:10209"/>
        <dbReference type="Rhea" id="RHEA-COMP:10210"/>
        <dbReference type="ChEBI" id="CHEBI:57856"/>
        <dbReference type="ChEBI" id="CHEBI:59789"/>
        <dbReference type="ChEBI" id="CHEBI:74269"/>
        <dbReference type="ChEBI" id="CHEBI:74480"/>
        <dbReference type="EC" id="2.1.1.170"/>
    </reaction>
</comment>
<dbReference type="RefSeq" id="WP_252114703.1">
    <property type="nucleotide sequence ID" value="NZ_JAMSHT010000001.1"/>
</dbReference>
<evidence type="ECO:0000256" key="5">
    <source>
        <dbReference type="ARBA" id="ARBA00022691"/>
    </source>
</evidence>
<organism evidence="7 8">
    <name type="scientific">Sphingomicrobium sediminis</name>
    <dbReference type="NCBI Taxonomy" id="2950949"/>
    <lineage>
        <taxon>Bacteria</taxon>
        <taxon>Pseudomonadati</taxon>
        <taxon>Pseudomonadota</taxon>
        <taxon>Alphaproteobacteria</taxon>
        <taxon>Sphingomonadales</taxon>
        <taxon>Sphingomonadaceae</taxon>
        <taxon>Sphingomicrobium</taxon>
    </lineage>
</organism>
<dbReference type="Proteomes" id="UP001155128">
    <property type="component" value="Unassembled WGS sequence"/>
</dbReference>
<feature type="binding site" evidence="6">
    <location>
        <position position="73"/>
    </location>
    <ligand>
        <name>S-adenosyl-L-methionine</name>
        <dbReference type="ChEBI" id="CHEBI:59789"/>
    </ligand>
</feature>
<name>A0A9X2EMS9_9SPHN</name>
<evidence type="ECO:0000313" key="8">
    <source>
        <dbReference type="Proteomes" id="UP001155128"/>
    </source>
</evidence>
<dbReference type="InterPro" id="IPR029063">
    <property type="entry name" value="SAM-dependent_MTases_sf"/>
</dbReference>
<keyword evidence="1 6" id="KW-0963">Cytoplasm</keyword>
<keyword evidence="8" id="KW-1185">Reference proteome</keyword>
<dbReference type="PANTHER" id="PTHR31760">
    <property type="entry name" value="S-ADENOSYL-L-METHIONINE-DEPENDENT METHYLTRANSFERASES SUPERFAMILY PROTEIN"/>
    <property type="match status" value="1"/>
</dbReference>
<dbReference type="NCBIfam" id="TIGR00138">
    <property type="entry name" value="rsmG_gidB"/>
    <property type="match status" value="1"/>
</dbReference>
<dbReference type="Pfam" id="PF02527">
    <property type="entry name" value="GidB"/>
    <property type="match status" value="1"/>
</dbReference>
<dbReference type="Gene3D" id="3.40.50.150">
    <property type="entry name" value="Vaccinia Virus protein VP39"/>
    <property type="match status" value="1"/>
</dbReference>
<keyword evidence="4 6" id="KW-0808">Transferase</keyword>
<evidence type="ECO:0000313" key="7">
    <source>
        <dbReference type="EMBL" id="MCM8558077.1"/>
    </source>
</evidence>
<dbReference type="SUPFAM" id="SSF53335">
    <property type="entry name" value="S-adenosyl-L-methionine-dependent methyltransferases"/>
    <property type="match status" value="1"/>
</dbReference>
<evidence type="ECO:0000256" key="4">
    <source>
        <dbReference type="ARBA" id="ARBA00022679"/>
    </source>
</evidence>
<dbReference type="PANTHER" id="PTHR31760:SF0">
    <property type="entry name" value="S-ADENOSYL-L-METHIONINE-DEPENDENT METHYLTRANSFERASES SUPERFAMILY PROTEIN"/>
    <property type="match status" value="1"/>
</dbReference>
<feature type="binding site" evidence="6">
    <location>
        <position position="78"/>
    </location>
    <ligand>
        <name>S-adenosyl-L-methionine</name>
        <dbReference type="ChEBI" id="CHEBI:59789"/>
    </ligand>
</feature>
<dbReference type="HAMAP" id="MF_00074">
    <property type="entry name" value="16SrRNA_methyltr_G"/>
    <property type="match status" value="1"/>
</dbReference>
<comment type="similarity">
    <text evidence="6">Belongs to the methyltransferase superfamily. RNA methyltransferase RsmG family.</text>
</comment>
<comment type="subcellular location">
    <subcellularLocation>
        <location evidence="6">Cytoplasm</location>
    </subcellularLocation>
</comment>
<dbReference type="InterPro" id="IPR003682">
    <property type="entry name" value="rRNA_ssu_MeTfrase_G"/>
</dbReference>
<dbReference type="GO" id="GO:0005829">
    <property type="term" value="C:cytosol"/>
    <property type="evidence" value="ECO:0007669"/>
    <property type="project" value="TreeGrafter"/>
</dbReference>
<keyword evidence="5 6" id="KW-0949">S-adenosyl-L-methionine</keyword>
<accession>A0A9X2EMS9</accession>
<dbReference type="GO" id="GO:0070043">
    <property type="term" value="F:rRNA (guanine-N7-)-methyltransferase activity"/>
    <property type="evidence" value="ECO:0007669"/>
    <property type="project" value="UniProtKB-UniRule"/>
</dbReference>
<dbReference type="EMBL" id="JAMSHT010000001">
    <property type="protein sequence ID" value="MCM8558077.1"/>
    <property type="molecule type" value="Genomic_DNA"/>
</dbReference>
<proteinExistence type="inferred from homology"/>